<name>A0A239K204_EKHLU</name>
<evidence type="ECO:0000313" key="2">
    <source>
        <dbReference type="Proteomes" id="UP000198393"/>
    </source>
</evidence>
<accession>A0A239K204</accession>
<evidence type="ECO:0000313" key="1">
    <source>
        <dbReference type="EMBL" id="SNT11703.1"/>
    </source>
</evidence>
<organism evidence="1 2">
    <name type="scientific">Ekhidna lutea</name>
    <dbReference type="NCBI Taxonomy" id="447679"/>
    <lineage>
        <taxon>Bacteria</taxon>
        <taxon>Pseudomonadati</taxon>
        <taxon>Bacteroidota</taxon>
        <taxon>Cytophagia</taxon>
        <taxon>Cytophagales</taxon>
        <taxon>Reichenbachiellaceae</taxon>
        <taxon>Ekhidna</taxon>
    </lineage>
</organism>
<keyword evidence="2" id="KW-1185">Reference proteome</keyword>
<dbReference type="RefSeq" id="WP_179213389.1">
    <property type="nucleotide sequence ID" value="NZ_FZPD01000004.1"/>
</dbReference>
<proteinExistence type="predicted"/>
<sequence>MKFVKTLLGKSTDENKLKMKKESAGEWVVRKGSTVLYIGSKDKCETYMSHAM</sequence>
<dbReference type="AlphaFoldDB" id="A0A239K204"/>
<dbReference type="EMBL" id="FZPD01000004">
    <property type="protein sequence ID" value="SNT11703.1"/>
    <property type="molecule type" value="Genomic_DNA"/>
</dbReference>
<gene>
    <name evidence="1" type="ORF">SAMN05421640_2352</name>
</gene>
<reference evidence="1 2" key="1">
    <citation type="submission" date="2017-06" db="EMBL/GenBank/DDBJ databases">
        <authorList>
            <person name="Kim H.J."/>
            <person name="Triplett B.A."/>
        </authorList>
    </citation>
    <scope>NUCLEOTIDE SEQUENCE [LARGE SCALE GENOMIC DNA]</scope>
    <source>
        <strain evidence="1 2">DSM 19307</strain>
    </source>
</reference>
<protein>
    <submittedName>
        <fullName evidence="1">Uncharacterized protein</fullName>
    </submittedName>
</protein>
<dbReference type="Proteomes" id="UP000198393">
    <property type="component" value="Unassembled WGS sequence"/>
</dbReference>